<gene>
    <name evidence="2" type="ORF">MAM_08020</name>
</gene>
<evidence type="ECO:0000313" key="2">
    <source>
        <dbReference type="EMBL" id="KHN94090.1"/>
    </source>
</evidence>
<accession>A0A0B2WM47</accession>
<dbReference type="AlphaFoldDB" id="A0A0B2WM47"/>
<organism evidence="2 3">
    <name type="scientific">Metarhizium album (strain ARSEF 1941)</name>
    <dbReference type="NCBI Taxonomy" id="1081103"/>
    <lineage>
        <taxon>Eukaryota</taxon>
        <taxon>Fungi</taxon>
        <taxon>Dikarya</taxon>
        <taxon>Ascomycota</taxon>
        <taxon>Pezizomycotina</taxon>
        <taxon>Sordariomycetes</taxon>
        <taxon>Hypocreomycetidae</taxon>
        <taxon>Hypocreales</taxon>
        <taxon>Clavicipitaceae</taxon>
        <taxon>Metarhizium</taxon>
    </lineage>
</organism>
<protein>
    <submittedName>
        <fullName evidence="2">Uncharacterized protein</fullName>
    </submittedName>
</protein>
<evidence type="ECO:0000256" key="1">
    <source>
        <dbReference type="SAM" id="MobiDB-lite"/>
    </source>
</evidence>
<dbReference type="Proteomes" id="UP000030816">
    <property type="component" value="Unassembled WGS sequence"/>
</dbReference>
<dbReference type="RefSeq" id="XP_040675156.1">
    <property type="nucleotide sequence ID" value="XM_040826818.1"/>
</dbReference>
<dbReference type="GeneID" id="63742475"/>
<reference evidence="2 3" key="1">
    <citation type="journal article" date="2014" name="Proc. Natl. Acad. Sci. U.S.A.">
        <title>Trajectory and genomic determinants of fungal-pathogen speciation and host adaptation.</title>
        <authorList>
            <person name="Hu X."/>
            <person name="Xiao G."/>
            <person name="Zheng P."/>
            <person name="Shang Y."/>
            <person name="Su Y."/>
            <person name="Zhang X."/>
            <person name="Liu X."/>
            <person name="Zhan S."/>
            <person name="St Leger R.J."/>
            <person name="Wang C."/>
        </authorList>
    </citation>
    <scope>NUCLEOTIDE SEQUENCE [LARGE SCALE GENOMIC DNA]</scope>
    <source>
        <strain evidence="2 3">ARSEF 1941</strain>
    </source>
</reference>
<proteinExistence type="predicted"/>
<feature type="region of interest" description="Disordered" evidence="1">
    <location>
        <begin position="1"/>
        <end position="20"/>
    </location>
</feature>
<keyword evidence="3" id="KW-1185">Reference proteome</keyword>
<dbReference type="EMBL" id="AZHE01000041">
    <property type="protein sequence ID" value="KHN94090.1"/>
    <property type="molecule type" value="Genomic_DNA"/>
</dbReference>
<name>A0A0B2WM47_METAS</name>
<sequence length="65" mass="6823">MSPDGTAEDARIKDRDVSEDDVQLIGVCSNSEDSTHGAATDKAAGEAGERRHKAVKEAGPRNAQT</sequence>
<feature type="compositionally biased region" description="Basic and acidic residues" evidence="1">
    <location>
        <begin position="43"/>
        <end position="59"/>
    </location>
</feature>
<feature type="region of interest" description="Disordered" evidence="1">
    <location>
        <begin position="28"/>
        <end position="65"/>
    </location>
</feature>
<evidence type="ECO:0000313" key="3">
    <source>
        <dbReference type="Proteomes" id="UP000030816"/>
    </source>
</evidence>
<comment type="caution">
    <text evidence="2">The sequence shown here is derived from an EMBL/GenBank/DDBJ whole genome shotgun (WGS) entry which is preliminary data.</text>
</comment>
<dbReference type="HOGENOM" id="CLU_2850197_0_0_1"/>